<gene>
    <name evidence="1" type="ORF">CEXT_732591</name>
</gene>
<protein>
    <submittedName>
        <fullName evidence="1">Uncharacterized protein</fullName>
    </submittedName>
</protein>
<keyword evidence="2" id="KW-1185">Reference proteome</keyword>
<comment type="caution">
    <text evidence="1">The sequence shown here is derived from an EMBL/GenBank/DDBJ whole genome shotgun (WGS) entry which is preliminary data.</text>
</comment>
<name>A0AAV4R1D9_CAEEX</name>
<dbReference type="Proteomes" id="UP001054945">
    <property type="component" value="Unassembled WGS sequence"/>
</dbReference>
<accession>A0AAV4R1D9</accession>
<evidence type="ECO:0000313" key="1">
    <source>
        <dbReference type="EMBL" id="GIY14135.1"/>
    </source>
</evidence>
<proteinExistence type="predicted"/>
<reference evidence="1 2" key="1">
    <citation type="submission" date="2021-06" db="EMBL/GenBank/DDBJ databases">
        <title>Caerostris extrusa draft genome.</title>
        <authorList>
            <person name="Kono N."/>
            <person name="Arakawa K."/>
        </authorList>
    </citation>
    <scope>NUCLEOTIDE SEQUENCE [LARGE SCALE GENOMIC DNA]</scope>
</reference>
<organism evidence="1 2">
    <name type="scientific">Caerostris extrusa</name>
    <name type="common">Bark spider</name>
    <name type="synonym">Caerostris bankana</name>
    <dbReference type="NCBI Taxonomy" id="172846"/>
    <lineage>
        <taxon>Eukaryota</taxon>
        <taxon>Metazoa</taxon>
        <taxon>Ecdysozoa</taxon>
        <taxon>Arthropoda</taxon>
        <taxon>Chelicerata</taxon>
        <taxon>Arachnida</taxon>
        <taxon>Araneae</taxon>
        <taxon>Araneomorphae</taxon>
        <taxon>Entelegynae</taxon>
        <taxon>Araneoidea</taxon>
        <taxon>Araneidae</taxon>
        <taxon>Caerostris</taxon>
    </lineage>
</organism>
<sequence length="88" mass="10123">MKCWWTICSTYVSIEDPIGAEELMALNSKRGKPKKIPLSILAMETRSFCKHYRNHRRFSFFLKVTTNTAKCFPAEIPLCVSTGPSFNF</sequence>
<evidence type="ECO:0000313" key="2">
    <source>
        <dbReference type="Proteomes" id="UP001054945"/>
    </source>
</evidence>
<dbReference type="EMBL" id="BPLR01007051">
    <property type="protein sequence ID" value="GIY14135.1"/>
    <property type="molecule type" value="Genomic_DNA"/>
</dbReference>
<dbReference type="AlphaFoldDB" id="A0AAV4R1D9"/>